<dbReference type="EMBL" id="JAUTXU010000301">
    <property type="protein sequence ID" value="KAK3686806.1"/>
    <property type="molecule type" value="Genomic_DNA"/>
</dbReference>
<evidence type="ECO:0000313" key="2">
    <source>
        <dbReference type="Proteomes" id="UP001281147"/>
    </source>
</evidence>
<dbReference type="Proteomes" id="UP001281147">
    <property type="component" value="Unassembled WGS sequence"/>
</dbReference>
<sequence>MRFSTSSAAALVATIPFATAQTFTDCDPTKKTCDNNIGLPEDAFSSDFTSAGGNRSWTAAAYSTITYSSNGAEFGISGAKQAPTMESDFYIFFGRVDVKMRAAKGTGIVSSIVFESDDLDEIDWEFLGGDTDSVQTNFFGKGNTTSYDRMVEYPVSSPQDELHTYSVDWNSDRIEWIIDGTTVRTLTYDDALCVGGRNFPQTPMRVKLGNWCGGCDGQPKGTIEWAGGKTTFDDAPYVMYVEQVSIQNYNPADAYEWSDMSGSWESIKLIKDGSASQPSGKDDSSESSVASTKTSAPTSSHGVDPVKPTGHVVSKTVTGKSYNTSAPHQTTGIKTSIVQATTQVPGAQPTGGNGIEGASPSGSPAAGASGVTPSTGGAAAKTVMASTALLGLLFSFLL</sequence>
<proteinExistence type="predicted"/>
<evidence type="ECO:0000313" key="1">
    <source>
        <dbReference type="EMBL" id="KAK3686806.1"/>
    </source>
</evidence>
<gene>
    <name evidence="1" type="ORF">LTR37_019439</name>
</gene>
<keyword evidence="2" id="KW-1185">Reference proteome</keyword>
<reference evidence="1" key="1">
    <citation type="submission" date="2023-07" db="EMBL/GenBank/DDBJ databases">
        <title>Black Yeasts Isolated from many extreme environments.</title>
        <authorList>
            <person name="Coleine C."/>
            <person name="Stajich J.E."/>
            <person name="Selbmann L."/>
        </authorList>
    </citation>
    <scope>NUCLEOTIDE SEQUENCE</scope>
    <source>
        <strain evidence="1">CCFEE 5714</strain>
    </source>
</reference>
<organism evidence="1 2">
    <name type="scientific">Vermiconidia calcicola</name>
    <dbReference type="NCBI Taxonomy" id="1690605"/>
    <lineage>
        <taxon>Eukaryota</taxon>
        <taxon>Fungi</taxon>
        <taxon>Dikarya</taxon>
        <taxon>Ascomycota</taxon>
        <taxon>Pezizomycotina</taxon>
        <taxon>Dothideomycetes</taxon>
        <taxon>Dothideomycetidae</taxon>
        <taxon>Mycosphaerellales</taxon>
        <taxon>Extremaceae</taxon>
        <taxon>Vermiconidia</taxon>
    </lineage>
</organism>
<accession>A0ACC3ME99</accession>
<name>A0ACC3ME99_9PEZI</name>
<protein>
    <submittedName>
        <fullName evidence="1">Uncharacterized protein</fullName>
    </submittedName>
</protein>
<comment type="caution">
    <text evidence="1">The sequence shown here is derived from an EMBL/GenBank/DDBJ whole genome shotgun (WGS) entry which is preliminary data.</text>
</comment>